<keyword evidence="1" id="KW-0472">Membrane</keyword>
<proteinExistence type="predicted"/>
<dbReference type="AlphaFoldDB" id="A0A1F8EZC5"/>
<evidence type="ECO:0000313" key="2">
    <source>
        <dbReference type="EMBL" id="OGN06222.1"/>
    </source>
</evidence>
<reference evidence="2 3" key="1">
    <citation type="journal article" date="2016" name="Nat. Commun.">
        <title>Thousands of microbial genomes shed light on interconnected biogeochemical processes in an aquifer system.</title>
        <authorList>
            <person name="Anantharaman K."/>
            <person name="Brown C.T."/>
            <person name="Hug L.A."/>
            <person name="Sharon I."/>
            <person name="Castelle C.J."/>
            <person name="Probst A.J."/>
            <person name="Thomas B.C."/>
            <person name="Singh A."/>
            <person name="Wilkins M.J."/>
            <person name="Karaoz U."/>
            <person name="Brodie E.L."/>
            <person name="Williams K.H."/>
            <person name="Hubbard S.S."/>
            <person name="Banfield J.F."/>
        </authorList>
    </citation>
    <scope>NUCLEOTIDE SEQUENCE [LARGE SCALE GENOMIC DNA]</scope>
</reference>
<gene>
    <name evidence="2" type="ORF">A3B86_03830</name>
</gene>
<accession>A0A1F8EZC5</accession>
<dbReference type="EMBL" id="MGJN01000020">
    <property type="protein sequence ID" value="OGN06222.1"/>
    <property type="molecule type" value="Genomic_DNA"/>
</dbReference>
<name>A0A1F8EZC5_9BACT</name>
<keyword evidence="1" id="KW-0812">Transmembrane</keyword>
<protein>
    <submittedName>
        <fullName evidence="2">Uncharacterized protein</fullName>
    </submittedName>
</protein>
<keyword evidence="1" id="KW-1133">Transmembrane helix</keyword>
<organism evidence="2 3">
    <name type="scientific">Candidatus Yanofskybacteria bacterium RIFCSPHIGHO2_02_FULL_38_22b</name>
    <dbReference type="NCBI Taxonomy" id="1802673"/>
    <lineage>
        <taxon>Bacteria</taxon>
        <taxon>Candidatus Yanofskyibacteriota</taxon>
    </lineage>
</organism>
<feature type="transmembrane region" description="Helical" evidence="1">
    <location>
        <begin position="51"/>
        <end position="72"/>
    </location>
</feature>
<comment type="caution">
    <text evidence="2">The sequence shown here is derived from an EMBL/GenBank/DDBJ whole genome shotgun (WGS) entry which is preliminary data.</text>
</comment>
<evidence type="ECO:0000256" key="1">
    <source>
        <dbReference type="SAM" id="Phobius"/>
    </source>
</evidence>
<dbReference type="Proteomes" id="UP000176834">
    <property type="component" value="Unassembled WGS sequence"/>
</dbReference>
<evidence type="ECO:0000313" key="3">
    <source>
        <dbReference type="Proteomes" id="UP000176834"/>
    </source>
</evidence>
<sequence>MTGAHAYMLAENRINAVLAQYDALPTTERDKIGRAAYKEKLWRREVLAERLALSGFMWGIAFVALFYFSGVIRF</sequence>